<dbReference type="AlphaFoldDB" id="A0A2S6MX67"/>
<evidence type="ECO:0000313" key="8">
    <source>
        <dbReference type="Proteomes" id="UP000239089"/>
    </source>
</evidence>
<feature type="domain" description="Cytochrome b561 bacterial/Ni-hydrogenase" evidence="6">
    <location>
        <begin position="21"/>
        <end position="182"/>
    </location>
</feature>
<proteinExistence type="predicted"/>
<gene>
    <name evidence="7" type="ORF">CCR94_21245</name>
</gene>
<evidence type="ECO:0000256" key="3">
    <source>
        <dbReference type="ARBA" id="ARBA00022692"/>
    </source>
</evidence>
<dbReference type="GO" id="GO:0005886">
    <property type="term" value="C:plasma membrane"/>
    <property type="evidence" value="ECO:0007669"/>
    <property type="project" value="UniProtKB-SubCell"/>
</dbReference>
<dbReference type="OrthoDB" id="196472at2"/>
<dbReference type="GO" id="GO:0020037">
    <property type="term" value="F:heme binding"/>
    <property type="evidence" value="ECO:0007669"/>
    <property type="project" value="TreeGrafter"/>
</dbReference>
<evidence type="ECO:0000256" key="5">
    <source>
        <dbReference type="ARBA" id="ARBA00023136"/>
    </source>
</evidence>
<name>A0A2S6MX67_9HYPH</name>
<dbReference type="PANTHER" id="PTHR30485">
    <property type="entry name" value="NI/FE-HYDROGENASE 1 B-TYPE CYTOCHROME SUBUNIT"/>
    <property type="match status" value="1"/>
</dbReference>
<dbReference type="InterPro" id="IPR016174">
    <property type="entry name" value="Di-haem_cyt_TM"/>
</dbReference>
<evidence type="ECO:0000259" key="6">
    <source>
        <dbReference type="Pfam" id="PF01292"/>
    </source>
</evidence>
<dbReference type="RefSeq" id="WP_104510081.1">
    <property type="nucleotide sequence ID" value="NZ_JACIGC010000012.1"/>
</dbReference>
<keyword evidence="3" id="KW-0812">Transmembrane</keyword>
<dbReference type="EMBL" id="NHSJ01000129">
    <property type="protein sequence ID" value="PPQ26951.1"/>
    <property type="molecule type" value="Genomic_DNA"/>
</dbReference>
<reference evidence="7 8" key="1">
    <citation type="journal article" date="2018" name="Arch. Microbiol.">
        <title>New insights into the metabolic potential of the phototrophic purple bacterium Rhodopila globiformis DSM 161(T) from its draft genome sequence and evidence for a vanadium-dependent nitrogenase.</title>
        <authorList>
            <person name="Imhoff J.F."/>
            <person name="Rahn T."/>
            <person name="Kunzel S."/>
            <person name="Neulinger S.C."/>
        </authorList>
    </citation>
    <scope>NUCLEOTIDE SEQUENCE [LARGE SCALE GENOMIC DNA]</scope>
    <source>
        <strain evidence="7 8">DSM 16996</strain>
    </source>
</reference>
<dbReference type="GO" id="GO:0009055">
    <property type="term" value="F:electron transfer activity"/>
    <property type="evidence" value="ECO:0007669"/>
    <property type="project" value="InterPro"/>
</dbReference>
<protein>
    <submittedName>
        <fullName evidence="7">Cytochrome B</fullName>
    </submittedName>
</protein>
<comment type="caution">
    <text evidence="7">The sequence shown here is derived from an EMBL/GenBank/DDBJ whole genome shotgun (WGS) entry which is preliminary data.</text>
</comment>
<organism evidence="7 8">
    <name type="scientific">Rhodoblastus sphagnicola</name>
    <dbReference type="NCBI Taxonomy" id="333368"/>
    <lineage>
        <taxon>Bacteria</taxon>
        <taxon>Pseudomonadati</taxon>
        <taxon>Pseudomonadota</taxon>
        <taxon>Alphaproteobacteria</taxon>
        <taxon>Hyphomicrobiales</taxon>
        <taxon>Rhodoblastaceae</taxon>
        <taxon>Rhodoblastus</taxon>
    </lineage>
</organism>
<dbReference type="Gene3D" id="1.20.950.20">
    <property type="entry name" value="Transmembrane di-heme cytochromes, Chain C"/>
    <property type="match status" value="1"/>
</dbReference>
<evidence type="ECO:0000313" key="7">
    <source>
        <dbReference type="EMBL" id="PPQ26951.1"/>
    </source>
</evidence>
<dbReference type="PANTHER" id="PTHR30485:SF2">
    <property type="entry name" value="BLL0597 PROTEIN"/>
    <property type="match status" value="1"/>
</dbReference>
<dbReference type="GO" id="GO:0022904">
    <property type="term" value="P:respiratory electron transport chain"/>
    <property type="evidence" value="ECO:0007669"/>
    <property type="project" value="InterPro"/>
</dbReference>
<evidence type="ECO:0000256" key="4">
    <source>
        <dbReference type="ARBA" id="ARBA00022989"/>
    </source>
</evidence>
<dbReference type="Pfam" id="PF01292">
    <property type="entry name" value="Ni_hydr_CYTB"/>
    <property type="match status" value="1"/>
</dbReference>
<dbReference type="SUPFAM" id="SSF81342">
    <property type="entry name" value="Transmembrane di-heme cytochromes"/>
    <property type="match status" value="1"/>
</dbReference>
<dbReference type="InterPro" id="IPR051542">
    <property type="entry name" value="Hydrogenase_cytochrome"/>
</dbReference>
<dbReference type="Proteomes" id="UP000239089">
    <property type="component" value="Unassembled WGS sequence"/>
</dbReference>
<evidence type="ECO:0000256" key="2">
    <source>
        <dbReference type="ARBA" id="ARBA00022475"/>
    </source>
</evidence>
<keyword evidence="5" id="KW-0472">Membrane</keyword>
<keyword evidence="4" id="KW-1133">Transmembrane helix</keyword>
<sequence>MAAPSGTSEDEVLPPLSQVRVWDPVVRLFHWSVVAGCVLNLAVFTDGKGAHRWIGYAVALALAIRIVWGFVGARYARFSEFVPRPSALAAYLKALARGRAPRFLGHNPAGAAMMLALMALLAGVSLTGWMLTLDAWFGDDNLEELHEALANVIVVFAGAHVAAALFESWRHGENLVRAMITGRKRA</sequence>
<keyword evidence="8" id="KW-1185">Reference proteome</keyword>
<comment type="subcellular location">
    <subcellularLocation>
        <location evidence="1">Cell membrane</location>
        <topology evidence="1">Multi-pass membrane protein</topology>
    </subcellularLocation>
</comment>
<keyword evidence="2" id="KW-1003">Cell membrane</keyword>
<dbReference type="InterPro" id="IPR011577">
    <property type="entry name" value="Cyt_b561_bac/Ni-Hgenase"/>
</dbReference>
<accession>A0A2S6MX67</accession>
<evidence type="ECO:0000256" key="1">
    <source>
        <dbReference type="ARBA" id="ARBA00004651"/>
    </source>
</evidence>